<dbReference type="EMBL" id="UINC01028834">
    <property type="protein sequence ID" value="SVB10535.1"/>
    <property type="molecule type" value="Genomic_DNA"/>
</dbReference>
<reference evidence="1" key="1">
    <citation type="submission" date="2018-05" db="EMBL/GenBank/DDBJ databases">
        <authorList>
            <person name="Lanie J.A."/>
            <person name="Ng W.-L."/>
            <person name="Kazmierczak K.M."/>
            <person name="Andrzejewski T.M."/>
            <person name="Davidsen T.M."/>
            <person name="Wayne K.J."/>
            <person name="Tettelin H."/>
            <person name="Glass J.I."/>
            <person name="Rusch D."/>
            <person name="Podicherti R."/>
            <person name="Tsui H.-C.T."/>
            <person name="Winkler M.E."/>
        </authorList>
    </citation>
    <scope>NUCLEOTIDE SEQUENCE</scope>
</reference>
<feature type="non-terminal residue" evidence="1">
    <location>
        <position position="1"/>
    </location>
</feature>
<organism evidence="1">
    <name type="scientific">marine metagenome</name>
    <dbReference type="NCBI Taxonomy" id="408172"/>
    <lineage>
        <taxon>unclassified sequences</taxon>
        <taxon>metagenomes</taxon>
        <taxon>ecological metagenomes</taxon>
    </lineage>
</organism>
<accession>A0A382B9R4</accession>
<dbReference type="Gene3D" id="3.40.50.2000">
    <property type="entry name" value="Glycogen Phosphorylase B"/>
    <property type="match status" value="2"/>
</dbReference>
<evidence type="ECO:0008006" key="2">
    <source>
        <dbReference type="Google" id="ProtNLM"/>
    </source>
</evidence>
<name>A0A382B9R4_9ZZZZ</name>
<dbReference type="AlphaFoldDB" id="A0A382B9R4"/>
<evidence type="ECO:0000313" key="1">
    <source>
        <dbReference type="EMBL" id="SVB10535.1"/>
    </source>
</evidence>
<proteinExistence type="predicted"/>
<sequence>IPYTISHNENCILVPPSDPLNLSKAILELIRNPQKCKQLGESGFRMVSNEGNLETMSTNIFSVYEKTIKLNKGN</sequence>
<protein>
    <recommendedName>
        <fullName evidence="2">Glycosyl transferase family 1 domain-containing protein</fullName>
    </recommendedName>
</protein>
<dbReference type="SUPFAM" id="SSF53756">
    <property type="entry name" value="UDP-Glycosyltransferase/glycogen phosphorylase"/>
    <property type="match status" value="1"/>
</dbReference>
<gene>
    <name evidence="1" type="ORF">METZ01_LOCUS163389</name>
</gene>